<dbReference type="Pfam" id="PF00651">
    <property type="entry name" value="BTB"/>
    <property type="match status" value="1"/>
</dbReference>
<evidence type="ECO:0000313" key="3">
    <source>
        <dbReference type="Proteomes" id="UP000070328"/>
    </source>
</evidence>
<name>A0A135TAD9_9PEZI</name>
<dbReference type="InterPro" id="IPR011333">
    <property type="entry name" value="SKP1/BTB/POZ_sf"/>
</dbReference>
<proteinExistence type="predicted"/>
<evidence type="ECO:0000259" key="1">
    <source>
        <dbReference type="PROSITE" id="PS50097"/>
    </source>
</evidence>
<dbReference type="PANTHER" id="PTHR47843:SF2">
    <property type="entry name" value="BTB DOMAIN-CONTAINING PROTEIN"/>
    <property type="match status" value="1"/>
</dbReference>
<comment type="caution">
    <text evidence="2">The sequence shown here is derived from an EMBL/GenBank/DDBJ whole genome shotgun (WGS) entry which is preliminary data.</text>
</comment>
<dbReference type="OrthoDB" id="9997739at2759"/>
<evidence type="ECO:0000313" key="2">
    <source>
        <dbReference type="EMBL" id="KXH45120.1"/>
    </source>
</evidence>
<gene>
    <name evidence="2" type="ORF">CSIM01_01249</name>
</gene>
<organism evidence="2 3">
    <name type="scientific">Colletotrichum simmondsii</name>
    <dbReference type="NCBI Taxonomy" id="703756"/>
    <lineage>
        <taxon>Eukaryota</taxon>
        <taxon>Fungi</taxon>
        <taxon>Dikarya</taxon>
        <taxon>Ascomycota</taxon>
        <taxon>Pezizomycotina</taxon>
        <taxon>Sordariomycetes</taxon>
        <taxon>Hypocreomycetidae</taxon>
        <taxon>Glomerellales</taxon>
        <taxon>Glomerellaceae</taxon>
        <taxon>Colletotrichum</taxon>
        <taxon>Colletotrichum acutatum species complex</taxon>
    </lineage>
</organism>
<accession>A0A135TAD9</accession>
<reference evidence="2 3" key="1">
    <citation type="submission" date="2014-02" db="EMBL/GenBank/DDBJ databases">
        <title>The genome sequence of Colletotrichum simmondsii CBS122122.</title>
        <authorList>
            <person name="Baroncelli R."/>
            <person name="Thon M.R."/>
        </authorList>
    </citation>
    <scope>NUCLEOTIDE SEQUENCE [LARGE SCALE GENOMIC DNA]</scope>
    <source>
        <strain evidence="2 3">CBS122122</strain>
    </source>
</reference>
<dbReference type="Proteomes" id="UP000070328">
    <property type="component" value="Unassembled WGS sequence"/>
</dbReference>
<protein>
    <recommendedName>
        <fullName evidence="1">BTB domain-containing protein</fullName>
    </recommendedName>
</protein>
<dbReference type="SUPFAM" id="SSF54695">
    <property type="entry name" value="POZ domain"/>
    <property type="match status" value="1"/>
</dbReference>
<dbReference type="AlphaFoldDB" id="A0A135TAD9"/>
<keyword evidence="3" id="KW-1185">Reference proteome</keyword>
<sequence>MIYIAQPLPRCTFLLQTTTRQIPHLHFLRSKPRPGQEIIAFCSYNLTSPDLSRIAFENQLKSRSPSRTAEMLGKRKRFEDMDAALNSRNVKFIVGPEKKEFTVYESSFASLSPPLRALLTGGFQESNEGKVIWDDTDPVTFVLLVQYAYSGDYSLPETTPAVLEVIEENTTSGDGSSRLGSDAPNQLPLSMKVRLQGTQHRGSYYHFAQEKFLNFSSQQASLEFGFETQGADSIKELEKACWHSEYLRSMCKSHVRLYFLADKYAIEDLQKLCLAKVHYFLSNCPRTQKLKYVVRAFVPFIYHRTVSGDPLRKLFVHYIIADMKHHSGNPRFKALRRDVPEFALDLLDEIPDGFWKELIDGTSELQTKQGGK</sequence>
<dbReference type="PROSITE" id="PS50097">
    <property type="entry name" value="BTB"/>
    <property type="match status" value="1"/>
</dbReference>
<dbReference type="Gene3D" id="3.30.710.10">
    <property type="entry name" value="Potassium Channel Kv1.1, Chain A"/>
    <property type="match status" value="1"/>
</dbReference>
<dbReference type="PANTHER" id="PTHR47843">
    <property type="entry name" value="BTB DOMAIN-CONTAINING PROTEIN-RELATED"/>
    <property type="match status" value="1"/>
</dbReference>
<dbReference type="EMBL" id="JFBX01000230">
    <property type="protein sequence ID" value="KXH45120.1"/>
    <property type="molecule type" value="Genomic_DNA"/>
</dbReference>
<feature type="domain" description="BTB" evidence="1">
    <location>
        <begin position="88"/>
        <end position="157"/>
    </location>
</feature>
<dbReference type="InterPro" id="IPR000210">
    <property type="entry name" value="BTB/POZ_dom"/>
</dbReference>